<dbReference type="InterPro" id="IPR016024">
    <property type="entry name" value="ARM-type_fold"/>
</dbReference>
<dbReference type="EMBL" id="CP026604">
    <property type="protein sequence ID" value="AWB67684.1"/>
    <property type="molecule type" value="Genomic_DNA"/>
</dbReference>
<dbReference type="OrthoDB" id="5523335at2"/>
<sequence>MIFKSLFAPKWRHKNAAIRRAALTNLSIDTDKDAILDLAHNDPDISIRKAALEKINALDLWQAVSLDDQDAQVRKYASNKLKSFLLDDNNELCSEQAKLALIQQYANNPFLESLLAHTQNTEIRIALLQRVVKRKLDLELSLKSVELSECQLVYPRLNQYDETITHKELERLATKAKHEWVRTQAQADLAERIEKEEKPILAGKHLNLILSKLLSLKDKTDYGVIKEQGEQLVEQWNQSSEWLDCLDETTKAQFQQKYVDICNKLESSTQILKEAWYQQQQEKQQQAELEQLVRDVKQDIAHIGDTVEQVITGESAVDSNQLLDKIHDCRHKLTVSHFVNAQIEALHKELNTLETNANKLPEFAEQMSQVTRLISQLAQHHVPESLDELDEKAQWFAQWQNDWRALKKQLLLPLPVSLLDSQKQVNRQWQQAIDGLQSEQSKIVGRIHGKLKELNRLIQSGKYNAAFGLFRKVSTWHDELTLANQAKVQREFDKLTDKINDLADWKEYIAIPRKQELLTEVQTLVESPNDDPIKQAEKIRQLRHTWLMLGTIESADDQALNKAFDEATELAFAPCREYYAQQEQLREENLKLKTAIIDELSVLTQALAAQEKSISEISKSLSSIQSRWSKIGHVNRDAFKTVNNQFYDLLKPLKEQANEYYRANEKAKNKLISKAEECLASVTENESSNDAYSDAIEQLKALQASWKTIGFAGAGKDRKLWQSFRSINDKVFALRTEHAQKEKQARNTVFDKVLEKINAVQSTLSQADNFEAIKNIQTAVADIVINADLLTSGQVTKLEQLKETVKSDLDTLIAKINKDKQKANYLNLLAAIKQAPSEELNSRVKWASELETYQQVPPKEQQDTTQLDITIKLEILAGVETPERDKSRRMELQIDMLSSKLNAGDISQKDVLIGQWLQLGPPADKTLVDRLEAAIL</sequence>
<reference evidence="1 2" key="1">
    <citation type="submission" date="2018-01" db="EMBL/GenBank/DDBJ databases">
        <title>Genome sequence of a Cantenovulum-like bacteria.</title>
        <authorList>
            <person name="Tan W.R."/>
            <person name="Lau N.-S."/>
            <person name="Go F."/>
            <person name="Amirul A.-A.A."/>
        </authorList>
    </citation>
    <scope>NUCLEOTIDE SEQUENCE [LARGE SCALE GENOMIC DNA]</scope>
    <source>
        <strain evidence="1 2">CCB-QB4</strain>
    </source>
</reference>
<evidence type="ECO:0000313" key="2">
    <source>
        <dbReference type="Proteomes" id="UP000244441"/>
    </source>
</evidence>
<dbReference type="InterPro" id="IPR007139">
    <property type="entry name" value="DUF349"/>
</dbReference>
<proteinExistence type="predicted"/>
<evidence type="ECO:0000313" key="1">
    <source>
        <dbReference type="EMBL" id="AWB67684.1"/>
    </source>
</evidence>
<keyword evidence="2" id="KW-1185">Reference proteome</keyword>
<dbReference type="AlphaFoldDB" id="A0A2S0VTY5"/>
<evidence type="ECO:0008006" key="3">
    <source>
        <dbReference type="Google" id="ProtNLM"/>
    </source>
</evidence>
<accession>A0A2S0VTY5</accession>
<dbReference type="SUPFAM" id="SSF48371">
    <property type="entry name" value="ARM repeat"/>
    <property type="match status" value="1"/>
</dbReference>
<protein>
    <recommendedName>
        <fullName evidence="3">DUF349 domain-containing protein</fullName>
    </recommendedName>
</protein>
<gene>
    <name evidence="1" type="ORF">C2869_15105</name>
</gene>
<dbReference type="Pfam" id="PF03993">
    <property type="entry name" value="DUF349"/>
    <property type="match status" value="2"/>
</dbReference>
<dbReference type="KEGG" id="cate:C2869_15105"/>
<organism evidence="1 2">
    <name type="scientific">Saccharobesus litoralis</name>
    <dbReference type="NCBI Taxonomy" id="2172099"/>
    <lineage>
        <taxon>Bacteria</taxon>
        <taxon>Pseudomonadati</taxon>
        <taxon>Pseudomonadota</taxon>
        <taxon>Gammaproteobacteria</taxon>
        <taxon>Alteromonadales</taxon>
        <taxon>Alteromonadaceae</taxon>
        <taxon>Saccharobesus</taxon>
    </lineage>
</organism>
<dbReference type="RefSeq" id="WP_108603754.1">
    <property type="nucleotide sequence ID" value="NZ_CP026604.1"/>
</dbReference>
<dbReference type="Proteomes" id="UP000244441">
    <property type="component" value="Chromosome"/>
</dbReference>
<name>A0A2S0VTY5_9ALTE</name>